<feature type="region of interest" description="Disordered" evidence="2">
    <location>
        <begin position="151"/>
        <end position="185"/>
    </location>
</feature>
<keyword evidence="6" id="KW-1185">Reference proteome</keyword>
<dbReference type="Proteomes" id="UP001374579">
    <property type="component" value="Unassembled WGS sequence"/>
</dbReference>
<sequence>MTYTLFLLAGLVAAISAATLAPPSMAPATTMAAAANTTLEDCDDDRDCWTRPDEDCFGIYEPWSRVHCPLRCGFCPGKLAPCIDKLDYCAQFEKNTCSLENYKIWARTNCRKHCNLCAAPTRPPGMGGEATTQGVGVTATVPNGGEGTTVIGSSPMMPDSTTAPPMMPNNTTSPAMPDASTSMAPPATPHDIPGTVARGRQDTIIVQGPGSQTPGMCLYHGNEYKQADRWNDGCDYECSCMDAATNRVVCTEKCTTWAMTSQLTGCKLVKEDNECCMRLECS</sequence>
<gene>
    <name evidence="5" type="ORF">V1264_014587</name>
</gene>
<proteinExistence type="predicted"/>
<evidence type="ECO:0000313" key="5">
    <source>
        <dbReference type="EMBL" id="KAK7110765.1"/>
    </source>
</evidence>
<dbReference type="PROSITE" id="PS51670">
    <property type="entry name" value="SHKT"/>
    <property type="match status" value="1"/>
</dbReference>
<reference evidence="5 6" key="1">
    <citation type="submission" date="2024-02" db="EMBL/GenBank/DDBJ databases">
        <title>Chromosome-scale genome assembly of the rough periwinkle Littorina saxatilis.</title>
        <authorList>
            <person name="De Jode A."/>
            <person name="Faria R."/>
            <person name="Formenti G."/>
            <person name="Sims Y."/>
            <person name="Smith T.P."/>
            <person name="Tracey A."/>
            <person name="Wood J.M.D."/>
            <person name="Zagrodzka Z.B."/>
            <person name="Johannesson K."/>
            <person name="Butlin R.K."/>
            <person name="Leder E.H."/>
        </authorList>
    </citation>
    <scope>NUCLEOTIDE SEQUENCE [LARGE SCALE GENOMIC DNA]</scope>
    <source>
        <strain evidence="5">Snail1</strain>
        <tissue evidence="5">Muscle</tissue>
    </source>
</reference>
<protein>
    <recommendedName>
        <fullName evidence="4">ShKT domain-containing protein</fullName>
    </recommendedName>
</protein>
<dbReference type="EMBL" id="JBAMIC010000003">
    <property type="protein sequence ID" value="KAK7110765.1"/>
    <property type="molecule type" value="Genomic_DNA"/>
</dbReference>
<organism evidence="5 6">
    <name type="scientific">Littorina saxatilis</name>
    <dbReference type="NCBI Taxonomy" id="31220"/>
    <lineage>
        <taxon>Eukaryota</taxon>
        <taxon>Metazoa</taxon>
        <taxon>Spiralia</taxon>
        <taxon>Lophotrochozoa</taxon>
        <taxon>Mollusca</taxon>
        <taxon>Gastropoda</taxon>
        <taxon>Caenogastropoda</taxon>
        <taxon>Littorinimorpha</taxon>
        <taxon>Littorinoidea</taxon>
        <taxon>Littorinidae</taxon>
        <taxon>Littorina</taxon>
    </lineage>
</organism>
<dbReference type="Pfam" id="PF01549">
    <property type="entry name" value="ShK"/>
    <property type="match status" value="2"/>
</dbReference>
<name>A0AAN9GL63_9CAEN</name>
<feature type="signal peptide" evidence="3">
    <location>
        <begin position="1"/>
        <end position="17"/>
    </location>
</feature>
<comment type="caution">
    <text evidence="5">The sequence shown here is derived from an EMBL/GenBank/DDBJ whole genome shotgun (WGS) entry which is preliminary data.</text>
</comment>
<evidence type="ECO:0000256" key="1">
    <source>
        <dbReference type="PROSITE-ProRule" id="PRU01005"/>
    </source>
</evidence>
<feature type="domain" description="ShKT" evidence="4">
    <location>
        <begin position="82"/>
        <end position="117"/>
    </location>
</feature>
<accession>A0AAN9GL63</accession>
<comment type="caution">
    <text evidence="1">Lacks conserved residue(s) required for the propagation of feature annotation.</text>
</comment>
<evidence type="ECO:0000313" key="6">
    <source>
        <dbReference type="Proteomes" id="UP001374579"/>
    </source>
</evidence>
<evidence type="ECO:0000256" key="2">
    <source>
        <dbReference type="SAM" id="MobiDB-lite"/>
    </source>
</evidence>
<evidence type="ECO:0000259" key="4">
    <source>
        <dbReference type="PROSITE" id="PS51670"/>
    </source>
</evidence>
<feature type="chain" id="PRO_5042859509" description="ShKT domain-containing protein" evidence="3">
    <location>
        <begin position="18"/>
        <end position="282"/>
    </location>
</feature>
<evidence type="ECO:0000256" key="3">
    <source>
        <dbReference type="SAM" id="SignalP"/>
    </source>
</evidence>
<dbReference type="InterPro" id="IPR003582">
    <property type="entry name" value="ShKT_dom"/>
</dbReference>
<keyword evidence="3" id="KW-0732">Signal</keyword>
<dbReference type="AlphaFoldDB" id="A0AAN9GL63"/>
<feature type="compositionally biased region" description="Low complexity" evidence="2">
    <location>
        <begin position="160"/>
        <end position="177"/>
    </location>
</feature>